<keyword evidence="1" id="KW-1133">Transmembrane helix</keyword>
<protein>
    <submittedName>
        <fullName evidence="2">Uncharacterized protein</fullName>
    </submittedName>
</protein>
<accession>A0A7J9S7U1</accession>
<organism evidence="2 3">
    <name type="scientific">Methanococcus maripaludis</name>
    <name type="common">Methanococcus deltae</name>
    <dbReference type="NCBI Taxonomy" id="39152"/>
    <lineage>
        <taxon>Archaea</taxon>
        <taxon>Methanobacteriati</taxon>
        <taxon>Methanobacteriota</taxon>
        <taxon>Methanomada group</taxon>
        <taxon>Methanococci</taxon>
        <taxon>Methanococcales</taxon>
        <taxon>Methanococcaceae</taxon>
        <taxon>Methanococcus</taxon>
    </lineage>
</organism>
<gene>
    <name evidence="2" type="ORF">HNP92_001229</name>
</gene>
<feature type="transmembrane region" description="Helical" evidence="1">
    <location>
        <begin position="44"/>
        <end position="65"/>
    </location>
</feature>
<evidence type="ECO:0000313" key="2">
    <source>
        <dbReference type="EMBL" id="MBB6401924.1"/>
    </source>
</evidence>
<reference evidence="2 3" key="1">
    <citation type="submission" date="2020-08" db="EMBL/GenBank/DDBJ databases">
        <title>Genomic Encyclopedia of Type Strains, Phase IV (KMG-V): Genome sequencing to study the core and pangenomes of soil and plant-associated prokaryotes.</title>
        <authorList>
            <person name="Whitman W."/>
        </authorList>
    </citation>
    <scope>NUCLEOTIDE SEQUENCE [LARGE SCALE GENOMIC DNA]</scope>
    <source>
        <strain evidence="2 3">C11</strain>
    </source>
</reference>
<dbReference type="AlphaFoldDB" id="A0A7J9S7U1"/>
<dbReference type="Proteomes" id="UP000536195">
    <property type="component" value="Unassembled WGS sequence"/>
</dbReference>
<name>A0A7J9S7U1_METMI</name>
<keyword evidence="1" id="KW-0812">Transmembrane</keyword>
<proteinExistence type="predicted"/>
<dbReference type="EMBL" id="JACHEC010000002">
    <property type="protein sequence ID" value="MBB6401924.1"/>
    <property type="molecule type" value="Genomic_DNA"/>
</dbReference>
<feature type="transmembrane region" description="Helical" evidence="1">
    <location>
        <begin position="13"/>
        <end position="32"/>
    </location>
</feature>
<evidence type="ECO:0000256" key="1">
    <source>
        <dbReference type="SAM" id="Phobius"/>
    </source>
</evidence>
<comment type="caution">
    <text evidence="2">The sequence shown here is derived from an EMBL/GenBank/DDBJ whole genome shotgun (WGS) entry which is preliminary data.</text>
</comment>
<dbReference type="RefSeq" id="WP_184230372.1">
    <property type="nucleotide sequence ID" value="NZ_JACHEC010000002.1"/>
</dbReference>
<keyword evidence="1" id="KW-0472">Membrane</keyword>
<evidence type="ECO:0000313" key="3">
    <source>
        <dbReference type="Proteomes" id="UP000536195"/>
    </source>
</evidence>
<sequence length="287" mass="33179">MKKTSNVGEWDEVFRYGMIVLFLAFPSWILVNKDHYWIILTRDFGITLIGVLYMLGFIGVLTPYFDNFRFGSQDLGIILSKQDGSINYSGMFTFPSPKADNVEKTGVELKYTGKNVWEQIQKELENSEDLFSIFIEKQIQKIIEKYSKVANIDFTNALDSMQIGGPLKTIDGLPINIYESYLVQSHNKILVHAMPYENLTGSKLKEKLEYTLKMSKIHQEIKYVVLFIRYDSLEKIPESEDIIAKMKNKYFEEISKGILSFNELLLDSKDLNLLLEESKEELKDSNA</sequence>